<sequence>MTEQEVAPAPQPAAAAPSNGLVLAGVTLVWMAAMLWSARATITGRVEVEMEVTSTAYALPGAISSSLVTGSTVALAVLALLSRRREFGASTRFAIATGSGLLVGVLGALVIVTINTEGWLYAVVGGTVAAAATIGGALAGFRIPRVTTAVGWASVAVFLVGLVLNLFQGPLLDAFSSDQAQSRADASQWLSYGQGFLSGLAAGLVAYLVLRRARRRSGGLDIPWPLYGLAGAGAGLLLVIAEILARTAGSRVLDLAGKVSELELVVQQMLSGARLNSALIVLFVGALTATIAVGRTITPAEEEEEEEETPAPKAS</sequence>
<gene>
    <name evidence="2" type="ORF">OWR29_33250</name>
</gene>
<evidence type="ECO:0008006" key="4">
    <source>
        <dbReference type="Google" id="ProtNLM"/>
    </source>
</evidence>
<evidence type="ECO:0000313" key="2">
    <source>
        <dbReference type="EMBL" id="MCY1142886.1"/>
    </source>
</evidence>
<feature type="transmembrane region" description="Helical" evidence="1">
    <location>
        <begin position="58"/>
        <end position="81"/>
    </location>
</feature>
<comment type="caution">
    <text evidence="2">The sequence shown here is derived from an EMBL/GenBank/DDBJ whole genome shotgun (WGS) entry which is preliminary data.</text>
</comment>
<proteinExistence type="predicted"/>
<dbReference type="RefSeq" id="WP_267567343.1">
    <property type="nucleotide sequence ID" value="NZ_JAPNTZ010000013.1"/>
</dbReference>
<feature type="transmembrane region" description="Helical" evidence="1">
    <location>
        <begin position="20"/>
        <end position="38"/>
    </location>
</feature>
<evidence type="ECO:0000256" key="1">
    <source>
        <dbReference type="SAM" id="Phobius"/>
    </source>
</evidence>
<keyword evidence="1" id="KW-0472">Membrane</keyword>
<accession>A0ABT4B8S8</accession>
<feature type="transmembrane region" description="Helical" evidence="1">
    <location>
        <begin position="189"/>
        <end position="210"/>
    </location>
</feature>
<keyword evidence="1" id="KW-1133">Transmembrane helix</keyword>
<feature type="transmembrane region" description="Helical" evidence="1">
    <location>
        <begin position="93"/>
        <end position="114"/>
    </location>
</feature>
<keyword evidence="1" id="KW-0812">Transmembrane</keyword>
<keyword evidence="3" id="KW-1185">Reference proteome</keyword>
<evidence type="ECO:0000313" key="3">
    <source>
        <dbReference type="Proteomes" id="UP001151002"/>
    </source>
</evidence>
<feature type="transmembrane region" description="Helical" evidence="1">
    <location>
        <begin position="275"/>
        <end position="294"/>
    </location>
</feature>
<dbReference type="Proteomes" id="UP001151002">
    <property type="component" value="Unassembled WGS sequence"/>
</dbReference>
<dbReference type="EMBL" id="JAPNTZ010000013">
    <property type="protein sequence ID" value="MCY1142886.1"/>
    <property type="molecule type" value="Genomic_DNA"/>
</dbReference>
<protein>
    <recommendedName>
        <fullName evidence="4">Integral membrane protein</fullName>
    </recommendedName>
</protein>
<feature type="transmembrane region" description="Helical" evidence="1">
    <location>
        <begin position="222"/>
        <end position="245"/>
    </location>
</feature>
<reference evidence="2" key="1">
    <citation type="submission" date="2022-11" db="EMBL/GenBank/DDBJ databases">
        <authorList>
            <person name="Somphong A."/>
            <person name="Phongsopitanun W."/>
        </authorList>
    </citation>
    <scope>NUCLEOTIDE SEQUENCE</scope>
    <source>
        <strain evidence="2">Pm04-4</strain>
    </source>
</reference>
<organism evidence="2 3">
    <name type="scientific">Paractinoplanes pyxinae</name>
    <dbReference type="NCBI Taxonomy" id="2997416"/>
    <lineage>
        <taxon>Bacteria</taxon>
        <taxon>Bacillati</taxon>
        <taxon>Actinomycetota</taxon>
        <taxon>Actinomycetes</taxon>
        <taxon>Micromonosporales</taxon>
        <taxon>Micromonosporaceae</taxon>
        <taxon>Paractinoplanes</taxon>
    </lineage>
</organism>
<feature type="transmembrane region" description="Helical" evidence="1">
    <location>
        <begin position="120"/>
        <end position="141"/>
    </location>
</feature>
<feature type="transmembrane region" description="Helical" evidence="1">
    <location>
        <begin position="148"/>
        <end position="169"/>
    </location>
</feature>
<name>A0ABT4B8S8_9ACTN</name>